<keyword evidence="7" id="KW-1185">Reference proteome</keyword>
<dbReference type="InterPro" id="IPR009057">
    <property type="entry name" value="Homeodomain-like_sf"/>
</dbReference>
<reference evidence="6 7" key="1">
    <citation type="submission" date="2016-10" db="EMBL/GenBank/DDBJ databases">
        <authorList>
            <person name="de Groot N.N."/>
        </authorList>
    </citation>
    <scope>NUCLEOTIDE SEQUENCE [LARGE SCALE GENOMIC DNA]</scope>
    <source>
        <strain evidence="6 7">CGMCC 1.10836</strain>
    </source>
</reference>
<dbReference type="OrthoDB" id="9816431at2"/>
<evidence type="ECO:0000256" key="3">
    <source>
        <dbReference type="ARBA" id="ARBA00023163"/>
    </source>
</evidence>
<dbReference type="PRINTS" id="PR00455">
    <property type="entry name" value="HTHTETR"/>
</dbReference>
<keyword evidence="3" id="KW-0804">Transcription</keyword>
<dbReference type="InterPro" id="IPR001647">
    <property type="entry name" value="HTH_TetR"/>
</dbReference>
<keyword evidence="2 4" id="KW-0238">DNA-binding</keyword>
<dbReference type="InterPro" id="IPR050109">
    <property type="entry name" value="HTH-type_TetR-like_transc_reg"/>
</dbReference>
<evidence type="ECO:0000256" key="2">
    <source>
        <dbReference type="ARBA" id="ARBA00023125"/>
    </source>
</evidence>
<accession>A0A1H8KUK2</accession>
<dbReference type="AlphaFoldDB" id="A0A1H8KUK2"/>
<feature type="domain" description="HTH tetR-type" evidence="5">
    <location>
        <begin position="16"/>
        <end position="76"/>
    </location>
</feature>
<evidence type="ECO:0000313" key="6">
    <source>
        <dbReference type="EMBL" id="SEN96545.1"/>
    </source>
</evidence>
<evidence type="ECO:0000256" key="1">
    <source>
        <dbReference type="ARBA" id="ARBA00023015"/>
    </source>
</evidence>
<evidence type="ECO:0000256" key="4">
    <source>
        <dbReference type="PROSITE-ProRule" id="PRU00335"/>
    </source>
</evidence>
<organism evidence="6 7">
    <name type="scientific">Pseudorhodobacter antarcticus</name>
    <dbReference type="NCBI Taxonomy" id="1077947"/>
    <lineage>
        <taxon>Bacteria</taxon>
        <taxon>Pseudomonadati</taxon>
        <taxon>Pseudomonadota</taxon>
        <taxon>Alphaproteobacteria</taxon>
        <taxon>Rhodobacterales</taxon>
        <taxon>Paracoccaceae</taxon>
        <taxon>Pseudorhodobacter</taxon>
    </lineage>
</organism>
<dbReference type="Pfam" id="PF00440">
    <property type="entry name" value="TetR_N"/>
    <property type="match status" value="1"/>
</dbReference>
<dbReference type="SUPFAM" id="SSF46689">
    <property type="entry name" value="Homeodomain-like"/>
    <property type="match status" value="1"/>
</dbReference>
<dbReference type="Proteomes" id="UP000183002">
    <property type="component" value="Unassembled WGS sequence"/>
</dbReference>
<evidence type="ECO:0000259" key="5">
    <source>
        <dbReference type="PROSITE" id="PS50977"/>
    </source>
</evidence>
<sequence length="214" mass="23246">MMDTPNPKRHAAGTNPALRQRILDGAADVFMERGFDAAGVNDICRAADVSKSTLYVYFAHKEDLFEALVEQKRDLKFGAVEQALTMGGPADTVLAEFLLRMVRVVCSPEVIRAQRTIIGIAERMPELGARFYAGGAARAQNLLRGYLEGQVAQGRFAIPDPGHAAYQLIELSSAGLLRQCLYGVRTQTPPDVELQASVASALVMFNSAYGTRTP</sequence>
<name>A0A1H8KUK2_9RHOB</name>
<dbReference type="STRING" id="1077947.SAMN05216227_103513"/>
<dbReference type="FunFam" id="1.10.10.60:FF:000141">
    <property type="entry name" value="TetR family transcriptional regulator"/>
    <property type="match status" value="1"/>
</dbReference>
<dbReference type="RefSeq" id="WP_050519337.1">
    <property type="nucleotide sequence ID" value="NZ_FOCO01000035.1"/>
</dbReference>
<dbReference type="InterPro" id="IPR039536">
    <property type="entry name" value="TetR_C_Proteobacteria"/>
</dbReference>
<dbReference type="Pfam" id="PF14246">
    <property type="entry name" value="TetR_C_7"/>
    <property type="match status" value="1"/>
</dbReference>
<protein>
    <submittedName>
        <fullName evidence="6">Transcriptional regulator, TetR family</fullName>
    </submittedName>
</protein>
<dbReference type="Gene3D" id="1.10.357.10">
    <property type="entry name" value="Tetracycline Repressor, domain 2"/>
    <property type="match status" value="1"/>
</dbReference>
<dbReference type="PROSITE" id="PS50977">
    <property type="entry name" value="HTH_TETR_2"/>
    <property type="match status" value="1"/>
</dbReference>
<gene>
    <name evidence="6" type="ORF">SAMN05216227_103513</name>
</gene>
<dbReference type="EMBL" id="FOCO01000035">
    <property type="protein sequence ID" value="SEN96545.1"/>
    <property type="molecule type" value="Genomic_DNA"/>
</dbReference>
<evidence type="ECO:0000313" key="7">
    <source>
        <dbReference type="Proteomes" id="UP000183002"/>
    </source>
</evidence>
<dbReference type="GO" id="GO:0000976">
    <property type="term" value="F:transcription cis-regulatory region binding"/>
    <property type="evidence" value="ECO:0007669"/>
    <property type="project" value="TreeGrafter"/>
</dbReference>
<dbReference type="GO" id="GO:0003700">
    <property type="term" value="F:DNA-binding transcription factor activity"/>
    <property type="evidence" value="ECO:0007669"/>
    <property type="project" value="TreeGrafter"/>
</dbReference>
<dbReference type="Gene3D" id="1.10.10.60">
    <property type="entry name" value="Homeodomain-like"/>
    <property type="match status" value="1"/>
</dbReference>
<proteinExistence type="predicted"/>
<feature type="DNA-binding region" description="H-T-H motif" evidence="4">
    <location>
        <begin position="39"/>
        <end position="58"/>
    </location>
</feature>
<keyword evidence="1" id="KW-0805">Transcription regulation</keyword>
<dbReference type="PANTHER" id="PTHR30055:SF146">
    <property type="entry name" value="HTH-TYPE TRANSCRIPTIONAL DUAL REGULATOR CECR"/>
    <property type="match status" value="1"/>
</dbReference>
<dbReference type="PANTHER" id="PTHR30055">
    <property type="entry name" value="HTH-TYPE TRANSCRIPTIONAL REGULATOR RUTR"/>
    <property type="match status" value="1"/>
</dbReference>